<keyword evidence="3" id="KW-1003">Cell membrane</keyword>
<dbReference type="InterPro" id="IPR011701">
    <property type="entry name" value="MFS"/>
</dbReference>
<keyword evidence="10" id="KW-1185">Reference proteome</keyword>
<keyword evidence="5 7" id="KW-1133">Transmembrane helix</keyword>
<feature type="transmembrane region" description="Helical" evidence="7">
    <location>
        <begin position="68"/>
        <end position="87"/>
    </location>
</feature>
<dbReference type="PROSITE" id="PS00216">
    <property type="entry name" value="SUGAR_TRANSPORT_1"/>
    <property type="match status" value="1"/>
</dbReference>
<dbReference type="PANTHER" id="PTHR42718:SF46">
    <property type="entry name" value="BLR6921 PROTEIN"/>
    <property type="match status" value="1"/>
</dbReference>
<evidence type="ECO:0000256" key="2">
    <source>
        <dbReference type="ARBA" id="ARBA00022448"/>
    </source>
</evidence>
<organism evidence="9 10">
    <name type="scientific">Kribbella deserti</name>
    <dbReference type="NCBI Taxonomy" id="1926257"/>
    <lineage>
        <taxon>Bacteria</taxon>
        <taxon>Bacillati</taxon>
        <taxon>Actinomycetota</taxon>
        <taxon>Actinomycetes</taxon>
        <taxon>Propionibacteriales</taxon>
        <taxon>Kribbellaceae</taxon>
        <taxon>Kribbella</taxon>
    </lineage>
</organism>
<dbReference type="InterPro" id="IPR005829">
    <property type="entry name" value="Sugar_transporter_CS"/>
</dbReference>
<dbReference type="InterPro" id="IPR020846">
    <property type="entry name" value="MFS_dom"/>
</dbReference>
<evidence type="ECO:0000313" key="9">
    <source>
        <dbReference type="EMBL" id="MFC0627163.1"/>
    </source>
</evidence>
<dbReference type="Proteomes" id="UP001589890">
    <property type="component" value="Unassembled WGS sequence"/>
</dbReference>
<feature type="transmembrane region" description="Helical" evidence="7">
    <location>
        <begin position="93"/>
        <end position="115"/>
    </location>
</feature>
<evidence type="ECO:0000256" key="4">
    <source>
        <dbReference type="ARBA" id="ARBA00022692"/>
    </source>
</evidence>
<protein>
    <submittedName>
        <fullName evidence="9">MFS transporter</fullName>
    </submittedName>
</protein>
<evidence type="ECO:0000256" key="6">
    <source>
        <dbReference type="ARBA" id="ARBA00023136"/>
    </source>
</evidence>
<dbReference type="PROSITE" id="PS50850">
    <property type="entry name" value="MFS"/>
    <property type="match status" value="1"/>
</dbReference>
<dbReference type="SUPFAM" id="SSF103473">
    <property type="entry name" value="MFS general substrate transporter"/>
    <property type="match status" value="1"/>
</dbReference>
<feature type="transmembrane region" description="Helical" evidence="7">
    <location>
        <begin position="213"/>
        <end position="234"/>
    </location>
</feature>
<feature type="transmembrane region" description="Helical" evidence="7">
    <location>
        <begin position="189"/>
        <end position="207"/>
    </location>
</feature>
<dbReference type="InterPro" id="IPR036259">
    <property type="entry name" value="MFS_trans_sf"/>
</dbReference>
<feature type="transmembrane region" description="Helical" evidence="7">
    <location>
        <begin position="37"/>
        <end position="56"/>
    </location>
</feature>
<feature type="transmembrane region" description="Helical" evidence="7">
    <location>
        <begin position="417"/>
        <end position="436"/>
    </location>
</feature>
<keyword evidence="2" id="KW-0813">Transport</keyword>
<evidence type="ECO:0000256" key="3">
    <source>
        <dbReference type="ARBA" id="ARBA00022475"/>
    </source>
</evidence>
<dbReference type="RefSeq" id="WP_380051516.1">
    <property type="nucleotide sequence ID" value="NZ_JBHLTC010000030.1"/>
</dbReference>
<accession>A0ABV6QR92</accession>
<dbReference type="Gene3D" id="1.20.1250.20">
    <property type="entry name" value="MFS general substrate transporter like domains"/>
    <property type="match status" value="1"/>
</dbReference>
<feature type="transmembrane region" description="Helical" evidence="7">
    <location>
        <begin position="290"/>
        <end position="311"/>
    </location>
</feature>
<gene>
    <name evidence="9" type="ORF">ACFFGN_24020</name>
</gene>
<evidence type="ECO:0000256" key="5">
    <source>
        <dbReference type="ARBA" id="ARBA00022989"/>
    </source>
</evidence>
<keyword evidence="4 7" id="KW-0812">Transmembrane</keyword>
<dbReference type="CDD" id="cd17321">
    <property type="entry name" value="MFS_MMR_MDR_like"/>
    <property type="match status" value="1"/>
</dbReference>
<dbReference type="PANTHER" id="PTHR42718">
    <property type="entry name" value="MAJOR FACILITATOR SUPERFAMILY MULTIDRUG TRANSPORTER MFSC"/>
    <property type="match status" value="1"/>
</dbReference>
<feature type="transmembrane region" description="Helical" evidence="7">
    <location>
        <begin position="157"/>
        <end position="177"/>
    </location>
</feature>
<comment type="subcellular location">
    <subcellularLocation>
        <location evidence="1">Cell membrane</location>
        <topology evidence="1">Multi-pass membrane protein</topology>
    </subcellularLocation>
</comment>
<evidence type="ECO:0000256" key="7">
    <source>
        <dbReference type="SAM" id="Phobius"/>
    </source>
</evidence>
<evidence type="ECO:0000256" key="1">
    <source>
        <dbReference type="ARBA" id="ARBA00004651"/>
    </source>
</evidence>
<proteinExistence type="predicted"/>
<feature type="transmembrane region" description="Helical" evidence="7">
    <location>
        <begin position="318"/>
        <end position="337"/>
    </location>
</feature>
<feature type="domain" description="Major facilitator superfamily (MFS) profile" evidence="8">
    <location>
        <begin position="2"/>
        <end position="440"/>
    </location>
</feature>
<feature type="transmembrane region" description="Helical" evidence="7">
    <location>
        <begin position="384"/>
        <end position="411"/>
    </location>
</feature>
<comment type="caution">
    <text evidence="9">The sequence shown here is derived from an EMBL/GenBank/DDBJ whole genome shotgun (WGS) entry which is preliminary data.</text>
</comment>
<evidence type="ECO:0000259" key="8">
    <source>
        <dbReference type="PROSITE" id="PS50850"/>
    </source>
</evidence>
<reference evidence="9 10" key="1">
    <citation type="submission" date="2024-09" db="EMBL/GenBank/DDBJ databases">
        <authorList>
            <person name="Sun Q."/>
            <person name="Mori K."/>
        </authorList>
    </citation>
    <scope>NUCLEOTIDE SEQUENCE [LARGE SCALE GENOMIC DNA]</scope>
    <source>
        <strain evidence="9 10">CGMCC 1.15906</strain>
    </source>
</reference>
<dbReference type="PRINTS" id="PR01036">
    <property type="entry name" value="TCRTETB"/>
</dbReference>
<dbReference type="Gene3D" id="1.20.1720.10">
    <property type="entry name" value="Multidrug resistance protein D"/>
    <property type="match status" value="1"/>
</dbReference>
<dbReference type="EMBL" id="JBHLTC010000030">
    <property type="protein sequence ID" value="MFC0627163.1"/>
    <property type="molecule type" value="Genomic_DNA"/>
</dbReference>
<keyword evidence="6 7" id="KW-0472">Membrane</keyword>
<name>A0ABV6QR92_9ACTN</name>
<feature type="transmembrane region" description="Helical" evidence="7">
    <location>
        <begin position="255"/>
        <end position="278"/>
    </location>
</feature>
<feature type="transmembrane region" description="Helical" evidence="7">
    <location>
        <begin position="127"/>
        <end position="145"/>
    </location>
</feature>
<evidence type="ECO:0000313" key="10">
    <source>
        <dbReference type="Proteomes" id="UP001589890"/>
    </source>
</evidence>
<feature type="transmembrane region" description="Helical" evidence="7">
    <location>
        <begin position="343"/>
        <end position="372"/>
    </location>
</feature>
<sequence>MVLALLCVAQFVVVLDTTIVAVALPATGADLGGDAAQLQWVVTSYTVAFSGLLVFGGRIADVAGRRRCFIAGLMIFAAASLVCGLSPNLGTLIVARAFQGAGAALLAPAALALLTGLYGDGHARRRALAWWTAAAAGGGATGWVLGGMVATGIGWRWIFLVNLPIAVAGCALALRLLRAGGGATRRLDVPGAITVTLALTLLVLALTRFEHGAVLAGVLGLAGAFVAAAAFVWVERRSADPLVPARLVADKSFGTANLVTAVLTAVTTPPLLLCVLHLQGPRDRSALETGLAFVPFNLAVVAGSLAAPAVFGRWGSRATTVLGLVGIAAGSSLLALLPSTGAYLGILLPAFLLMGCGLGLASTSITTVGVSVADGPDHGVASGVLTATAQAGTAIGIAGIVGLASGLTAAADSIEGIRLAALAAAGLALLATYPALVTRR</sequence>
<dbReference type="Pfam" id="PF07690">
    <property type="entry name" value="MFS_1"/>
    <property type="match status" value="1"/>
</dbReference>